<feature type="region of interest" description="Disordered" evidence="7">
    <location>
        <begin position="1326"/>
        <end position="1348"/>
    </location>
</feature>
<evidence type="ECO:0000256" key="2">
    <source>
        <dbReference type="ARBA" id="ARBA00022540"/>
    </source>
</evidence>
<feature type="compositionally biased region" description="Polar residues" evidence="7">
    <location>
        <begin position="57"/>
        <end position="85"/>
    </location>
</feature>
<dbReference type="PROSITE" id="PS51366">
    <property type="entry name" value="MI"/>
    <property type="match status" value="1"/>
</dbReference>
<dbReference type="SMART" id="SM00544">
    <property type="entry name" value="MA3"/>
    <property type="match status" value="1"/>
</dbReference>
<feature type="compositionally biased region" description="Polar residues" evidence="7">
    <location>
        <begin position="12"/>
        <end position="30"/>
    </location>
</feature>
<dbReference type="PANTHER" id="PTHR23253:SF9">
    <property type="entry name" value="EUKARYOTIC TRANSLATION INITIATION FACTOR 4 GAMMA 2"/>
    <property type="match status" value="1"/>
</dbReference>
<reference evidence="10" key="1">
    <citation type="journal article" date="2024" name="IScience">
        <title>Strigolactones Initiate the Formation of Haustorium-like Structures in Castilleja.</title>
        <authorList>
            <person name="Buerger M."/>
            <person name="Peterson D."/>
            <person name="Chory J."/>
        </authorList>
    </citation>
    <scope>NUCLEOTIDE SEQUENCE [LARGE SCALE GENOMIC DNA]</scope>
</reference>
<dbReference type="SUPFAM" id="SSF48371">
    <property type="entry name" value="ARM repeat"/>
    <property type="match status" value="2"/>
</dbReference>
<evidence type="ECO:0000313" key="10">
    <source>
        <dbReference type="Proteomes" id="UP001632038"/>
    </source>
</evidence>
<feature type="compositionally biased region" description="Basic and acidic residues" evidence="7">
    <location>
        <begin position="900"/>
        <end position="922"/>
    </location>
</feature>
<feature type="region of interest" description="Disordered" evidence="7">
    <location>
        <begin position="1"/>
        <end position="255"/>
    </location>
</feature>
<dbReference type="GO" id="GO:0006417">
    <property type="term" value="P:regulation of translation"/>
    <property type="evidence" value="ECO:0007669"/>
    <property type="project" value="UniProtKB-KW"/>
</dbReference>
<sequence length="1679" mass="183471">MTHNQSRAERSGSAQYRKTGQSGSSNQQRNFPAGGFNKGVGGASSAQSNSGSRSFKKYNNSNGQGGQSWARSPNVDSDSAANAVQNGPPLHQPTQRVSNVPVTSAFSNVKPAEAPSQKISRAVPKAPSSNVPTSDSPSNVSATNPEVGIPTTPVKGEGSKSFPLQFGSISPGLVNGVQIPARTSSAPPNLDEQKKEQARRELSRTTPMPVPSIPKNHLQKDDQNKTGEPQPVSKPKRDPQISIAPPPQVTPTQKPAVHHIPGMPPMQMPFHQPQVPVQFGGPGPQIQSQPMSLPMQMQLPIGNPQMQQPMFITGLQPHPLQSQGIMHHQGQNFNFSAPMSHQLPPQMGNMGINMGPPQFPQQQQAGKYSGGVVPRKTVKITHPDTHEELMLDGSSGPRSHPNVPPQSQPITSFPLNHPVNFYHNSYNAGSVYIPAASSVSMNSNPVPPTSQPLRITKQVTVKAPVVSHVEKEPMPAKSSASVGKAESMEPVSVRPPKVVEPSSLSSFPQSKHDLGASKSSADEARNVVVVSAPIKDEPNESINIGQQDQVGQSLSEAEAVKAKPTLPVPDLVPETDSRTLMTTVGTLSDSTYNLTSEGAAEMKTDDISTKDVISSQSEPEIVSGSSKSDKSSLETSLKSLSLESPEITSKKLEESSDQEVGTGIAGFSKSTDENPDDVKRADKIVTPDEKSAKKSAEVNKESDPVLASSHTEGALKPENDDNDNNSAVQVSSSSSIVKDKVSSDANTAKGAAPRGTKKKKELYRKAEAAGASTDLYNAYKGPEEKKEPVTSAESTETPAEVSYENDSSNKKPALGKAEPEDWEDAAENSPQLGASKNENRDNDRDQNGLLTKKYSRDFLLKFVVQCADLPEGFEIPLEVADALMASKNSVRESYPSPGRNVDRPNSRSDRRSSGLGDEDKWNKSPGPLMSGRGDMSADVGYYAGNNVIGGFRPGQGGNFVGHRNPRAQAPVHYGGGILPGPMQFLGPQGGGPQRNNADSDRWQRATGFMKGLIPHPQAPVPVIHRAEKKYEIGKVTDEEQAKQRQLKGILNKLTPQNFEKLFQQVKEVNIDNVVTLSGVISQIFDKALMEPTFCEMYADFCFHLAADLPELSVDNEKITFKRLLLNKCQEEFERGEREEEEANKAEEEGESKQTPEEREEKRLRVRRRMLGNIRLIGELYKKRMLTERIMHECINKLMGQYQNPDEENIEALCKLMSTIGEMIDHPKAKDHMDAYFGIMAQLSNDMRLSSRVRFMLKDSIDLRRNKWQQRRKVEGPKKIEEVHRDAAQERHAQSSRLARVPSMGSSARRGPPMEFAPRGAPSMISSSPGPQMGGGFHNGPPQARGGYSFSQDARSVSFENNRAMHVPLPQRPLGDDNITLGPQGGLVKGMGFRGQQSMGGVHLAEMPSPWDARRVGQGPNEFNPIPERVVYGQRENLMQRYGSGSRFVAPTNYDAQERSTDHGFDRSLFASPPQVGPPIIHDVSSDKVWPEEQLREKSMTTIKEFYSARDENEVVLCIKDLNTPSFYPSMISIWLADSFERKDKEREVLTDLLINLSNREVITEDQLVKGFESVLAVLEDAVNDAPRAAEFLGHTFARVVTEKLVSLSEIGRMIYEGGEEQGRLVEIGLAADVLGSTLDTIKSEKGDSVLNEIRSGSNIRLENFRPPGSKKSLKIDKFM</sequence>
<feature type="region of interest" description="Disordered" evidence="7">
    <location>
        <begin position="598"/>
        <end position="847"/>
    </location>
</feature>
<proteinExistence type="inferred from homology"/>
<dbReference type="EMBL" id="JAVIJP010000100">
    <property type="protein sequence ID" value="KAL3615495.1"/>
    <property type="molecule type" value="Genomic_DNA"/>
</dbReference>
<feature type="compositionally biased region" description="Basic and acidic residues" evidence="7">
    <location>
        <begin position="837"/>
        <end position="846"/>
    </location>
</feature>
<keyword evidence="4" id="KW-0648">Protein biosynthesis</keyword>
<dbReference type="Gene3D" id="1.25.40.180">
    <property type="match status" value="2"/>
</dbReference>
<dbReference type="PANTHER" id="PTHR23253">
    <property type="entry name" value="EUKARYOTIC TRANSLATION INITIATION FACTOR 4 GAMMA"/>
    <property type="match status" value="1"/>
</dbReference>
<evidence type="ECO:0000256" key="7">
    <source>
        <dbReference type="SAM" id="MobiDB-lite"/>
    </source>
</evidence>
<feature type="compositionally biased region" description="Basic and acidic residues" evidence="7">
    <location>
        <begin position="510"/>
        <end position="521"/>
    </location>
</feature>
<comment type="caution">
    <text evidence="9">The sequence shown here is derived from an EMBL/GenBank/DDBJ whole genome shotgun (WGS) entry which is preliminary data.</text>
</comment>
<feature type="region of interest" description="Disordered" evidence="7">
    <location>
        <begin position="1285"/>
        <end position="1313"/>
    </location>
</feature>
<feature type="region of interest" description="Disordered" evidence="7">
    <location>
        <begin position="890"/>
        <end position="932"/>
    </location>
</feature>
<dbReference type="SMART" id="SM00543">
    <property type="entry name" value="MIF4G"/>
    <property type="match status" value="1"/>
</dbReference>
<evidence type="ECO:0000256" key="4">
    <source>
        <dbReference type="ARBA" id="ARBA00022917"/>
    </source>
</evidence>
<keyword evidence="3" id="KW-0810">Translation regulation</keyword>
<evidence type="ECO:0000256" key="1">
    <source>
        <dbReference type="ARBA" id="ARBA00005775"/>
    </source>
</evidence>
<feature type="compositionally biased region" description="Low complexity" evidence="7">
    <location>
        <begin position="724"/>
        <end position="736"/>
    </location>
</feature>
<feature type="compositionally biased region" description="Basic and acidic residues" evidence="7">
    <location>
        <begin position="670"/>
        <end position="703"/>
    </location>
</feature>
<dbReference type="FunFam" id="1.25.40.180:FF:000034">
    <property type="entry name" value="Eukaryotic translation initiation factor 4G"/>
    <property type="match status" value="1"/>
</dbReference>
<feature type="region of interest" description="Disordered" evidence="7">
    <location>
        <begin position="1134"/>
        <end position="1162"/>
    </location>
</feature>
<dbReference type="InterPro" id="IPR003891">
    <property type="entry name" value="Initiation_fac_eIF4g_MI"/>
</dbReference>
<evidence type="ECO:0000313" key="9">
    <source>
        <dbReference type="EMBL" id="KAL3615495.1"/>
    </source>
</evidence>
<dbReference type="Proteomes" id="UP001632038">
    <property type="component" value="Unassembled WGS sequence"/>
</dbReference>
<dbReference type="FunFam" id="1.25.40.180:FF:000024">
    <property type="entry name" value="Eukaryotic translation initiation factor 4G"/>
    <property type="match status" value="1"/>
</dbReference>
<feature type="compositionally biased region" description="Polar residues" evidence="7">
    <location>
        <begin position="92"/>
        <end position="107"/>
    </location>
</feature>
<accession>A0ABD3BDP1</accession>
<feature type="region of interest" description="Disordered" evidence="7">
    <location>
        <begin position="470"/>
        <end position="521"/>
    </location>
</feature>
<dbReference type="Pfam" id="PF02847">
    <property type="entry name" value="MA3"/>
    <property type="match status" value="1"/>
</dbReference>
<evidence type="ECO:0000259" key="8">
    <source>
        <dbReference type="PROSITE" id="PS51366"/>
    </source>
</evidence>
<feature type="compositionally biased region" description="Low complexity" evidence="7">
    <location>
        <begin position="633"/>
        <end position="646"/>
    </location>
</feature>
<feature type="domain" description="MI" evidence="8">
    <location>
        <begin position="1493"/>
        <end position="1615"/>
    </location>
</feature>
<keyword evidence="10" id="KW-1185">Reference proteome</keyword>
<comment type="similarity">
    <text evidence="1">Belongs to the eukaryotic initiation factor 4G family.</text>
</comment>
<protein>
    <recommendedName>
        <fullName evidence="5">Eukaryotic translation initiation factor 4G</fullName>
    </recommendedName>
    <alternativeName>
        <fullName evidence="6">Protein synthesis initiation factor 4G</fullName>
    </alternativeName>
</protein>
<evidence type="ECO:0000256" key="5">
    <source>
        <dbReference type="ARBA" id="ARBA00067320"/>
    </source>
</evidence>
<feature type="compositionally biased region" description="Basic and acidic residues" evidence="7">
    <location>
        <begin position="191"/>
        <end position="203"/>
    </location>
</feature>
<name>A0ABD3BDP1_9LAMI</name>
<evidence type="ECO:0000256" key="3">
    <source>
        <dbReference type="ARBA" id="ARBA00022845"/>
    </source>
</evidence>
<feature type="compositionally biased region" description="Basic and acidic residues" evidence="7">
    <location>
        <begin position="1"/>
        <end position="10"/>
    </location>
</feature>
<keyword evidence="2" id="KW-0396">Initiation factor</keyword>
<dbReference type="GO" id="GO:0003743">
    <property type="term" value="F:translation initiation factor activity"/>
    <property type="evidence" value="ECO:0007669"/>
    <property type="project" value="UniProtKB-KW"/>
</dbReference>
<gene>
    <name evidence="9" type="ORF">CASFOL_041156</name>
</gene>
<feature type="compositionally biased region" description="Basic and acidic residues" evidence="7">
    <location>
        <begin position="600"/>
        <end position="609"/>
    </location>
</feature>
<dbReference type="InterPro" id="IPR016024">
    <property type="entry name" value="ARM-type_fold"/>
</dbReference>
<dbReference type="Pfam" id="PF02854">
    <property type="entry name" value="MIF4G"/>
    <property type="match status" value="1"/>
</dbReference>
<evidence type="ECO:0000256" key="6">
    <source>
        <dbReference type="ARBA" id="ARBA00075135"/>
    </source>
</evidence>
<feature type="compositionally biased region" description="Low complexity" evidence="7">
    <location>
        <begin position="43"/>
        <end position="53"/>
    </location>
</feature>
<feature type="compositionally biased region" description="Polar residues" evidence="7">
    <location>
        <begin position="127"/>
        <end position="144"/>
    </location>
</feature>
<dbReference type="InterPro" id="IPR003890">
    <property type="entry name" value="MIF4G-like_typ-3"/>
</dbReference>
<organism evidence="9 10">
    <name type="scientific">Castilleja foliolosa</name>
    <dbReference type="NCBI Taxonomy" id="1961234"/>
    <lineage>
        <taxon>Eukaryota</taxon>
        <taxon>Viridiplantae</taxon>
        <taxon>Streptophyta</taxon>
        <taxon>Embryophyta</taxon>
        <taxon>Tracheophyta</taxon>
        <taxon>Spermatophyta</taxon>
        <taxon>Magnoliopsida</taxon>
        <taxon>eudicotyledons</taxon>
        <taxon>Gunneridae</taxon>
        <taxon>Pentapetalae</taxon>
        <taxon>asterids</taxon>
        <taxon>lamiids</taxon>
        <taxon>Lamiales</taxon>
        <taxon>Orobanchaceae</taxon>
        <taxon>Pedicularideae</taxon>
        <taxon>Castillejinae</taxon>
        <taxon>Castilleja</taxon>
    </lineage>
</organism>